<dbReference type="InterPro" id="IPR001647">
    <property type="entry name" value="HTH_TetR"/>
</dbReference>
<gene>
    <name evidence="7" type="ORF">AQI94_33585</name>
</gene>
<feature type="domain" description="HTH tetR-type" evidence="6">
    <location>
        <begin position="12"/>
        <end position="72"/>
    </location>
</feature>
<keyword evidence="2" id="KW-0805">Transcription regulation</keyword>
<dbReference type="PANTHER" id="PTHR30055:SF234">
    <property type="entry name" value="HTH-TYPE TRANSCRIPTIONAL REGULATOR BETI"/>
    <property type="match status" value="1"/>
</dbReference>
<dbReference type="PANTHER" id="PTHR30055">
    <property type="entry name" value="HTH-TYPE TRANSCRIPTIONAL REGULATOR RUTR"/>
    <property type="match status" value="1"/>
</dbReference>
<dbReference type="InterPro" id="IPR039538">
    <property type="entry name" value="BetI_C"/>
</dbReference>
<dbReference type="InterPro" id="IPR036271">
    <property type="entry name" value="Tet_transcr_reg_TetR-rel_C_sf"/>
</dbReference>
<reference evidence="7 8" key="1">
    <citation type="submission" date="2015-10" db="EMBL/GenBank/DDBJ databases">
        <title>Draft genome sequence of Streptomyces pseudovenezuelae DSM 40212, type strain for the species Streptomyces pseudovenezuelae.</title>
        <authorList>
            <person name="Ruckert C."/>
            <person name="Winkler A."/>
            <person name="Kalinowski J."/>
            <person name="Kampfer P."/>
            <person name="Glaeser S."/>
        </authorList>
    </citation>
    <scope>NUCLEOTIDE SEQUENCE [LARGE SCALE GENOMIC DNA]</scope>
    <source>
        <strain evidence="7 8">DSM 40212</strain>
    </source>
</reference>
<evidence type="ECO:0000313" key="8">
    <source>
        <dbReference type="Proteomes" id="UP000053039"/>
    </source>
</evidence>
<dbReference type="EMBL" id="LMWM01000040">
    <property type="protein sequence ID" value="KUM83883.1"/>
    <property type="molecule type" value="Genomic_DNA"/>
</dbReference>
<evidence type="ECO:0000256" key="1">
    <source>
        <dbReference type="ARBA" id="ARBA00022491"/>
    </source>
</evidence>
<keyword evidence="4" id="KW-0804">Transcription</keyword>
<evidence type="ECO:0000259" key="6">
    <source>
        <dbReference type="PROSITE" id="PS50977"/>
    </source>
</evidence>
<dbReference type="Proteomes" id="UP000053039">
    <property type="component" value="Unassembled WGS sequence"/>
</dbReference>
<dbReference type="Pfam" id="PF00440">
    <property type="entry name" value="TetR_N"/>
    <property type="match status" value="1"/>
</dbReference>
<dbReference type="SUPFAM" id="SSF48498">
    <property type="entry name" value="Tetracyclin repressor-like, C-terminal domain"/>
    <property type="match status" value="1"/>
</dbReference>
<dbReference type="SUPFAM" id="SSF46689">
    <property type="entry name" value="Homeodomain-like"/>
    <property type="match status" value="1"/>
</dbReference>
<organism evidence="7 8">
    <name type="scientific">Streptomyces pseudovenezuelae</name>
    <dbReference type="NCBI Taxonomy" id="67350"/>
    <lineage>
        <taxon>Bacteria</taxon>
        <taxon>Bacillati</taxon>
        <taxon>Actinomycetota</taxon>
        <taxon>Actinomycetes</taxon>
        <taxon>Kitasatosporales</taxon>
        <taxon>Streptomycetaceae</taxon>
        <taxon>Streptomyces</taxon>
        <taxon>Streptomyces aurantiacus group</taxon>
    </lineage>
</organism>
<dbReference type="Gene3D" id="1.10.357.10">
    <property type="entry name" value="Tetracycline Repressor, domain 2"/>
    <property type="match status" value="1"/>
</dbReference>
<dbReference type="GO" id="GO:0003700">
    <property type="term" value="F:DNA-binding transcription factor activity"/>
    <property type="evidence" value="ECO:0007669"/>
    <property type="project" value="TreeGrafter"/>
</dbReference>
<comment type="caution">
    <text evidence="7">The sequence shown here is derived from an EMBL/GenBank/DDBJ whole genome shotgun (WGS) entry which is preliminary data.</text>
</comment>
<evidence type="ECO:0000256" key="3">
    <source>
        <dbReference type="ARBA" id="ARBA00023125"/>
    </source>
</evidence>
<dbReference type="AlphaFoldDB" id="A0A117PP14"/>
<evidence type="ECO:0000256" key="4">
    <source>
        <dbReference type="ARBA" id="ARBA00023163"/>
    </source>
</evidence>
<sequence length="201" mass="22688">MPVHVPRQVDHKARRDQIAEALLDIVASQGLEAISVRAVAAQAGVSAGRIQHYFANKDELLAYAIEYQDWLVQQRWNEQTWPEGEPTPREALRWVLLETIPGDDRRRREWLVGVAYLIRMLANPKLRALYVDGLPRLYQLLADLVRMAQEAGDIAPDRDPGMEAELLFGLADSQGPPVVLGLRSPEQAAAAIDYYLDHLFQ</sequence>
<keyword evidence="3 5" id="KW-0238">DNA-binding</keyword>
<protein>
    <recommendedName>
        <fullName evidence="6">HTH tetR-type domain-containing protein</fullName>
    </recommendedName>
</protein>
<evidence type="ECO:0000313" key="7">
    <source>
        <dbReference type="EMBL" id="KUM83883.1"/>
    </source>
</evidence>
<evidence type="ECO:0000256" key="5">
    <source>
        <dbReference type="PROSITE-ProRule" id="PRU00335"/>
    </source>
</evidence>
<dbReference type="InterPro" id="IPR009057">
    <property type="entry name" value="Homeodomain-like_sf"/>
</dbReference>
<dbReference type="GO" id="GO:0000976">
    <property type="term" value="F:transcription cis-regulatory region binding"/>
    <property type="evidence" value="ECO:0007669"/>
    <property type="project" value="TreeGrafter"/>
</dbReference>
<proteinExistence type="predicted"/>
<dbReference type="Pfam" id="PF13977">
    <property type="entry name" value="TetR_C_6"/>
    <property type="match status" value="1"/>
</dbReference>
<feature type="DNA-binding region" description="H-T-H motif" evidence="5">
    <location>
        <begin position="35"/>
        <end position="54"/>
    </location>
</feature>
<accession>A0A117PP14</accession>
<dbReference type="InterPro" id="IPR050109">
    <property type="entry name" value="HTH-type_TetR-like_transc_reg"/>
</dbReference>
<dbReference type="PRINTS" id="PR00455">
    <property type="entry name" value="HTHTETR"/>
</dbReference>
<dbReference type="PROSITE" id="PS50977">
    <property type="entry name" value="HTH_TETR_2"/>
    <property type="match status" value="1"/>
</dbReference>
<keyword evidence="1" id="KW-0678">Repressor</keyword>
<name>A0A117PP14_9ACTN</name>
<evidence type="ECO:0000256" key="2">
    <source>
        <dbReference type="ARBA" id="ARBA00023015"/>
    </source>
</evidence>